<evidence type="ECO:0000313" key="10">
    <source>
        <dbReference type="Proteomes" id="UP000300237"/>
    </source>
</evidence>
<reference evidence="5 8" key="2">
    <citation type="submission" date="2015-03" db="EMBL/GenBank/DDBJ databases">
        <authorList>
            <consortium name="Pathogen Informatics"/>
        </authorList>
    </citation>
    <scope>NUCLEOTIDE SEQUENCE [LARGE SCALE GENOMIC DNA]</scope>
    <source>
        <strain evidence="5 8">D00501624</strain>
    </source>
</reference>
<evidence type="ECO:0000313" key="11">
    <source>
        <dbReference type="Proteomes" id="UP000671119"/>
    </source>
</evidence>
<dbReference type="Proteomes" id="UP000039217">
    <property type="component" value="Unassembled WGS sequence"/>
</dbReference>
<comment type="similarity">
    <text evidence="1">Belongs to the mycobacterial PPE family.</text>
</comment>
<feature type="domain" description="PPE" evidence="2">
    <location>
        <begin position="4"/>
        <end position="167"/>
    </location>
</feature>
<dbReference type="InterPro" id="IPR038332">
    <property type="entry name" value="PPE_sf"/>
</dbReference>
<dbReference type="InterPro" id="IPR000030">
    <property type="entry name" value="PPE_dom"/>
</dbReference>
<dbReference type="OMA" id="PTMTDYY"/>
<dbReference type="GO" id="GO:0052572">
    <property type="term" value="P:response to host immune response"/>
    <property type="evidence" value="ECO:0007669"/>
    <property type="project" value="TreeGrafter"/>
</dbReference>
<evidence type="ECO:0000313" key="5">
    <source>
        <dbReference type="EMBL" id="CNU38577.1"/>
    </source>
</evidence>
<proteinExistence type="inferred from homology"/>
<dbReference type="RefSeq" id="WP_003901256.1">
    <property type="nucleotide sequence ID" value="NZ_AP017901.1"/>
</dbReference>
<dbReference type="SUPFAM" id="SSF53474">
    <property type="entry name" value="alpha/beta-Hydrolases"/>
    <property type="match status" value="1"/>
</dbReference>
<dbReference type="Gene3D" id="3.40.50.1820">
    <property type="entry name" value="alpha/beta hydrolase"/>
    <property type="match status" value="1"/>
</dbReference>
<dbReference type="Proteomes" id="UP000300237">
    <property type="component" value="Chromosome"/>
</dbReference>
<dbReference type="EMBL" id="COPH01000011">
    <property type="protein sequence ID" value="CLW05731.1"/>
    <property type="molecule type" value="Genomic_DNA"/>
</dbReference>
<dbReference type="InterPro" id="IPR013228">
    <property type="entry name" value="PE-PPE_C"/>
</dbReference>
<evidence type="ECO:0000313" key="4">
    <source>
        <dbReference type="EMBL" id="CLW05731.1"/>
    </source>
</evidence>
<organism evidence="6 11">
    <name type="scientific">Mycobacterium tuberculosis</name>
    <dbReference type="NCBI Taxonomy" id="1773"/>
    <lineage>
        <taxon>Bacteria</taxon>
        <taxon>Bacillati</taxon>
        <taxon>Actinomycetota</taxon>
        <taxon>Actinomycetes</taxon>
        <taxon>Mycobacteriales</taxon>
        <taxon>Mycobacteriaceae</taxon>
        <taxon>Mycobacterium</taxon>
        <taxon>Mycobacterium tuberculosis complex</taxon>
    </lineage>
</organism>
<dbReference type="InterPro" id="IPR029058">
    <property type="entry name" value="AB_hydrolase_fold"/>
</dbReference>
<evidence type="ECO:0000313" key="6">
    <source>
        <dbReference type="EMBL" id="MBP0682989.1"/>
    </source>
</evidence>
<protein>
    <submittedName>
        <fullName evidence="6 7">PPE family protein</fullName>
    </submittedName>
</protein>
<dbReference type="Gene3D" id="1.20.1260.20">
    <property type="entry name" value="PPE superfamily"/>
    <property type="match status" value="1"/>
</dbReference>
<dbReference type="Proteomes" id="UP000050139">
    <property type="component" value="Unassembled WGS sequence"/>
</dbReference>
<dbReference type="PANTHER" id="PTHR46766">
    <property type="entry name" value="GLUTAMINE-RICH PROTEIN 2"/>
    <property type="match status" value="1"/>
</dbReference>
<gene>
    <name evidence="4" type="primary">PPE28</name>
    <name evidence="7" type="ORF">DKC2_1905</name>
    <name evidence="5" type="ORF">ERS007661_00583</name>
    <name evidence="4" type="ORF">ERS094118_01821</name>
    <name evidence="6" type="ORF">J8J21_07620</name>
</gene>
<dbReference type="EMBL" id="JAGIZI010000009">
    <property type="protein sequence ID" value="MBP0682989.1"/>
    <property type="molecule type" value="Genomic_DNA"/>
</dbReference>
<evidence type="ECO:0000313" key="9">
    <source>
        <dbReference type="Proteomes" id="UP000050139"/>
    </source>
</evidence>
<dbReference type="Pfam" id="PF08237">
    <property type="entry name" value="PE-PPE"/>
    <property type="match status" value="1"/>
</dbReference>
<dbReference type="PANTHER" id="PTHR46766:SF1">
    <property type="entry name" value="GLUTAMINE-RICH PROTEIN 2"/>
    <property type="match status" value="1"/>
</dbReference>
<dbReference type="EMBL" id="CQQC01000122">
    <property type="protein sequence ID" value="CNU38577.1"/>
    <property type="molecule type" value="Genomic_DNA"/>
</dbReference>
<dbReference type="EMBL" id="LR027516">
    <property type="protein sequence ID" value="VCU50069.1"/>
    <property type="molecule type" value="Genomic_DNA"/>
</dbReference>
<dbReference type="Pfam" id="PF00823">
    <property type="entry name" value="PPE"/>
    <property type="match status" value="1"/>
</dbReference>
<evidence type="ECO:0000259" key="2">
    <source>
        <dbReference type="Pfam" id="PF00823"/>
    </source>
</evidence>
<evidence type="ECO:0000313" key="8">
    <source>
        <dbReference type="Proteomes" id="UP000039217"/>
    </source>
</evidence>
<dbReference type="FunFam" id="1.20.1260.20:FF:000001">
    <property type="entry name" value="PPE family protein PPE41"/>
    <property type="match status" value="1"/>
</dbReference>
<reference evidence="6 11" key="4">
    <citation type="submission" date="2021-03" db="EMBL/GenBank/DDBJ databases">
        <title>Whole Genome Sequencing of Mycobacterium tuberculosis clinical isolates from Arunachal Pradesh, India.</title>
        <authorList>
            <person name="Singh S."/>
            <person name="Mudliar S.R."/>
            <person name="Kulsum U."/>
            <person name="Rufai S.B."/>
            <person name="Singh P.K."/>
            <person name="Umpo M."/>
            <person name="Nyori M."/>
        </authorList>
    </citation>
    <scope>NUCLEOTIDE SEQUENCE [LARGE SCALE GENOMIC DNA]</scope>
    <source>
        <strain evidence="6 11">OMICS/BPL/0142/20/SP</strain>
    </source>
</reference>
<dbReference type="Proteomes" id="UP000671119">
    <property type="component" value="Unassembled WGS sequence"/>
</dbReference>
<sequence length="655" mass="67067">MLPNFAVLPPEVNSARVFAGAGSAPMLAAAAAWDDLASELHCAAMSFGSVTSGLVVGWWQGSASAAMVDAAASYIGWLSTSAAHAEGAAGLARAAVSVFEEALAATVHPAMVAANRAQVASLVASNLFGQNAPAIAALESLYECMWAQDAAAMAGYYVGASAVATQLASWLQRLQSIPGAASLDARLPSSAEAPMGVVRAVNSAIAANAAAAQTVGLVMGGSGTPIPSARYVELANALYMSGSVPGVIAQALFTPQGLYPVVVIKNLTFDSSVAQGAVILESAIRQQIAAGNNVTVFGYSQSATISSLVMANLAASADPPSPDELSFTLIGNPNNPNGGVATRFPGISFPSLGVTATGATPHNLYPTKIYTIEYDGVADFPRYPLNFVSTLNAIAGTYYVHSNYFILTPEQIDAAVPLTNTVGPTMTQYYIIRTENLPLLEPLRSVPIVGNPLANLVQPNLKVIVNLGYGDPAYGYSTSPPNVATPFGLFPEVSPVVIADALVAGTQQGIGDFAYDVSHLELPLPADGSTMPSTAPGSGTPVPPLSIDSLIDDLQVANRNLANTISKVAATSYATVLPTADIANAALTIVPSYNIHLFLEGIQQALKGDPMGLVNAVGYPLAADVALFTAAGGLQLLIIISAGRTIANDISAIVP</sequence>
<dbReference type="AlphaFoldDB" id="A0A045JPK0"/>
<evidence type="ECO:0000313" key="7">
    <source>
        <dbReference type="EMBL" id="VCU50069.1"/>
    </source>
</evidence>
<reference evidence="7 10" key="3">
    <citation type="submission" date="2018-08" db="EMBL/GenBank/DDBJ databases">
        <authorList>
            <person name="Fokvardsen B D."/>
            <person name="Norman A."/>
        </authorList>
    </citation>
    <scope>NUCLEOTIDE SEQUENCE [LARGE SCALE GENOMIC DNA]</scope>
    <source>
        <strain evidence="7 10">DKC2</strain>
    </source>
</reference>
<name>A0A045JPK0_MYCTX</name>
<feature type="domain" description="PE-PPE" evidence="3">
    <location>
        <begin position="245"/>
        <end position="469"/>
    </location>
</feature>
<accession>A0A045JPK0</accession>
<dbReference type="SUPFAM" id="SSF140459">
    <property type="entry name" value="PE/PPE dimer-like"/>
    <property type="match status" value="1"/>
</dbReference>
<evidence type="ECO:0000259" key="3">
    <source>
        <dbReference type="Pfam" id="PF08237"/>
    </source>
</evidence>
<dbReference type="SMR" id="A0A045JPK0"/>
<reference evidence="4 9" key="1">
    <citation type="submission" date="2015-03" db="EMBL/GenBank/DDBJ databases">
        <authorList>
            <consortium name="Pathogen Informatics"/>
            <person name="Murphy D."/>
        </authorList>
    </citation>
    <scope>NUCLEOTIDE SEQUENCE [LARGE SCALE GENOMIC DNA]</scope>
    <source>
        <strain evidence="4 9">0268S</strain>
    </source>
</reference>
<evidence type="ECO:0000256" key="1">
    <source>
        <dbReference type="ARBA" id="ARBA00010652"/>
    </source>
</evidence>